<dbReference type="Proteomes" id="UP000596661">
    <property type="component" value="Chromosome 6"/>
</dbReference>
<dbReference type="EnsemblPlants" id="novel_model_5335_5bd9a17a">
    <property type="protein sequence ID" value="cds.novel_model_5335_5bd9a17a"/>
    <property type="gene ID" value="novel_gene_2770_5bd9a17a"/>
</dbReference>
<dbReference type="EMBL" id="UZAU01000589">
    <property type="status" value="NOT_ANNOTATED_CDS"/>
    <property type="molecule type" value="Genomic_DNA"/>
</dbReference>
<sequence length="65" mass="7765">MSSLKGDVSFTQSRRKIHPWKSLYGVSKGRKKIVRSYGISWVKRILWTENNPAAYRFINCQYIQW</sequence>
<dbReference type="Gramene" id="novel_model_5335_5bd9a17a">
    <property type="protein sequence ID" value="cds.novel_model_5335_5bd9a17a"/>
    <property type="gene ID" value="novel_gene_2770_5bd9a17a"/>
</dbReference>
<keyword evidence="2" id="KW-1185">Reference proteome</keyword>
<evidence type="ECO:0000313" key="1">
    <source>
        <dbReference type="EnsemblPlants" id="cds.novel_model_5335_5bd9a17a"/>
    </source>
</evidence>
<reference evidence="1" key="1">
    <citation type="submission" date="2018-11" db="EMBL/GenBank/DDBJ databases">
        <authorList>
            <person name="Grassa J C."/>
        </authorList>
    </citation>
    <scope>NUCLEOTIDE SEQUENCE [LARGE SCALE GENOMIC DNA]</scope>
</reference>
<protein>
    <submittedName>
        <fullName evidence="1">Uncharacterized protein</fullName>
    </submittedName>
</protein>
<organism evidence="1 2">
    <name type="scientific">Cannabis sativa</name>
    <name type="common">Hemp</name>
    <name type="synonym">Marijuana</name>
    <dbReference type="NCBI Taxonomy" id="3483"/>
    <lineage>
        <taxon>Eukaryota</taxon>
        <taxon>Viridiplantae</taxon>
        <taxon>Streptophyta</taxon>
        <taxon>Embryophyta</taxon>
        <taxon>Tracheophyta</taxon>
        <taxon>Spermatophyta</taxon>
        <taxon>Magnoliopsida</taxon>
        <taxon>eudicotyledons</taxon>
        <taxon>Gunneridae</taxon>
        <taxon>Pentapetalae</taxon>
        <taxon>rosids</taxon>
        <taxon>fabids</taxon>
        <taxon>Rosales</taxon>
        <taxon>Cannabaceae</taxon>
        <taxon>Cannabis</taxon>
    </lineage>
</organism>
<evidence type="ECO:0000313" key="2">
    <source>
        <dbReference type="Proteomes" id="UP000596661"/>
    </source>
</evidence>
<proteinExistence type="predicted"/>
<accession>A0A803R5G5</accession>
<name>A0A803R5G5_CANSA</name>
<dbReference type="AlphaFoldDB" id="A0A803R5G5"/>
<reference evidence="1" key="2">
    <citation type="submission" date="2021-03" db="UniProtKB">
        <authorList>
            <consortium name="EnsemblPlants"/>
        </authorList>
    </citation>
    <scope>IDENTIFICATION</scope>
</reference>